<sequence length="304" mass="33327">MNQKNQVSKDTLPDRARYDLHMHSTASDGMNTPKELVRLAAERGLKGMALTDHDTVAGVQEAAEEAELVGLEFVPGIEISTRAGEKDIHVLGYFVNPADGLFLERLAGLRGIRDQRNDLILQRLRELGVDITLDEVKDRGGRPLKPGESVGRPHMADVLVRKGYAVDLRDAFDRYLAEGAAAYVTPPRITPAQAADWIREAGGVPVLAHPGLYGDDELVREVIEAAKVIGIEVRHPDHDAAGEERYREIANEYELITTAGSDYHGVRQGVVFHGELGAYVVGEGVVNALRSARFPTESRSHSDR</sequence>
<evidence type="ECO:0000313" key="2">
    <source>
        <dbReference type="Proteomes" id="UP001380953"/>
    </source>
</evidence>
<name>A0ACC6PBY0_9BACL</name>
<dbReference type="EMBL" id="JBBKAR010000033">
    <property type="protein sequence ID" value="MEJ8304379.1"/>
    <property type="molecule type" value="Genomic_DNA"/>
</dbReference>
<evidence type="ECO:0000313" key="1">
    <source>
        <dbReference type="EMBL" id="MEJ8304379.1"/>
    </source>
</evidence>
<dbReference type="Proteomes" id="UP001380953">
    <property type="component" value="Unassembled WGS sequence"/>
</dbReference>
<protein>
    <submittedName>
        <fullName evidence="1">PHP domain-containing protein</fullName>
    </submittedName>
</protein>
<reference evidence="1" key="1">
    <citation type="submission" date="2024-03" db="EMBL/GenBank/DDBJ databases">
        <title>Whole genome sequecning of epiphytes from Marcgravia umbellata leaves.</title>
        <authorList>
            <person name="Kumar G."/>
            <person name="Savka M.A."/>
        </authorList>
    </citation>
    <scope>NUCLEOTIDE SEQUENCE</scope>
    <source>
        <strain evidence="1">RIT_BL5</strain>
    </source>
</reference>
<comment type="caution">
    <text evidence="1">The sequence shown here is derived from an EMBL/GenBank/DDBJ whole genome shotgun (WGS) entry which is preliminary data.</text>
</comment>
<gene>
    <name evidence="1" type="ORF">WKI47_10795</name>
</gene>
<keyword evidence="2" id="KW-1185">Reference proteome</keyword>
<organism evidence="1 2">
    <name type="scientific">Saccharibacillus sacchari</name>
    <dbReference type="NCBI Taxonomy" id="456493"/>
    <lineage>
        <taxon>Bacteria</taxon>
        <taxon>Bacillati</taxon>
        <taxon>Bacillota</taxon>
        <taxon>Bacilli</taxon>
        <taxon>Bacillales</taxon>
        <taxon>Paenibacillaceae</taxon>
        <taxon>Saccharibacillus</taxon>
    </lineage>
</organism>
<accession>A0ACC6PBY0</accession>
<proteinExistence type="predicted"/>